<sequence>MIEIYTDAATKGNPGVSYSGVYIKNNQDKVYRTSYLGTLSNHEAEFASACFALGICKDLYPGEIISLRTDSKIVVETFETGRCKNKDFQPYHEQLLRLAEQFSFVFMKWIPEKENKTADRLAKEALQTHLYE</sequence>
<protein>
    <submittedName>
        <fullName evidence="2">Ribonuclease HI</fullName>
    </submittedName>
</protein>
<reference evidence="2 3" key="1">
    <citation type="submission" date="2016-10" db="EMBL/GenBank/DDBJ databases">
        <authorList>
            <person name="Varghese N."/>
            <person name="Submissions S."/>
        </authorList>
    </citation>
    <scope>NUCLEOTIDE SEQUENCE [LARGE SCALE GENOMIC DNA]</scope>
    <source>
        <strain evidence="2 3">DSM 20748</strain>
    </source>
</reference>
<dbReference type="InterPro" id="IPR036397">
    <property type="entry name" value="RNaseH_sf"/>
</dbReference>
<proteinExistence type="predicted"/>
<dbReference type="InterPro" id="IPR012337">
    <property type="entry name" value="RNaseH-like_sf"/>
</dbReference>
<dbReference type="Pfam" id="PF13456">
    <property type="entry name" value="RVT_3"/>
    <property type="match status" value="1"/>
</dbReference>
<dbReference type="InterPro" id="IPR002156">
    <property type="entry name" value="RNaseH_domain"/>
</dbReference>
<accession>A0A1H3E2F9</accession>
<comment type="caution">
    <text evidence="2">The sequence shown here is derived from an EMBL/GenBank/DDBJ whole genome shotgun (WGS) entry which is preliminary data.</text>
</comment>
<dbReference type="CDD" id="cd09279">
    <property type="entry name" value="RNase_HI_like"/>
    <property type="match status" value="1"/>
</dbReference>
<organism evidence="2 3">
    <name type="scientific">Salimicrobium album</name>
    <dbReference type="NCBI Taxonomy" id="50717"/>
    <lineage>
        <taxon>Bacteria</taxon>
        <taxon>Bacillati</taxon>
        <taxon>Bacillota</taxon>
        <taxon>Bacilli</taxon>
        <taxon>Bacillales</taxon>
        <taxon>Bacillaceae</taxon>
        <taxon>Salimicrobium</taxon>
    </lineage>
</organism>
<dbReference type="EMBL" id="FNOS01000002">
    <property type="protein sequence ID" value="SDX72817.1"/>
    <property type="molecule type" value="Genomic_DNA"/>
</dbReference>
<evidence type="ECO:0000259" key="1">
    <source>
        <dbReference type="PROSITE" id="PS50879"/>
    </source>
</evidence>
<feature type="domain" description="RNase H type-1" evidence="1">
    <location>
        <begin position="1"/>
        <end position="127"/>
    </location>
</feature>
<gene>
    <name evidence="2" type="ORF">SAMN04488081_1214</name>
</gene>
<evidence type="ECO:0000313" key="3">
    <source>
        <dbReference type="Proteomes" id="UP000198647"/>
    </source>
</evidence>
<dbReference type="SUPFAM" id="SSF53098">
    <property type="entry name" value="Ribonuclease H-like"/>
    <property type="match status" value="1"/>
</dbReference>
<name>A0A1H3E2F9_9BACI</name>
<dbReference type="Proteomes" id="UP000198647">
    <property type="component" value="Unassembled WGS sequence"/>
</dbReference>
<keyword evidence="3" id="KW-1185">Reference proteome</keyword>
<evidence type="ECO:0000313" key="2">
    <source>
        <dbReference type="EMBL" id="SDX72817.1"/>
    </source>
</evidence>
<dbReference type="RefSeq" id="WP_093106285.1">
    <property type="nucleotide sequence ID" value="NZ_FNOS01000002.1"/>
</dbReference>
<dbReference type="Gene3D" id="3.30.420.10">
    <property type="entry name" value="Ribonuclease H-like superfamily/Ribonuclease H"/>
    <property type="match status" value="1"/>
</dbReference>
<dbReference type="PROSITE" id="PS50879">
    <property type="entry name" value="RNASE_H_1"/>
    <property type="match status" value="1"/>
</dbReference>